<organism evidence="2 3">
    <name type="scientific">Pogonophryne albipinna</name>
    <dbReference type="NCBI Taxonomy" id="1090488"/>
    <lineage>
        <taxon>Eukaryota</taxon>
        <taxon>Metazoa</taxon>
        <taxon>Chordata</taxon>
        <taxon>Craniata</taxon>
        <taxon>Vertebrata</taxon>
        <taxon>Euteleostomi</taxon>
        <taxon>Actinopterygii</taxon>
        <taxon>Neopterygii</taxon>
        <taxon>Teleostei</taxon>
        <taxon>Neoteleostei</taxon>
        <taxon>Acanthomorphata</taxon>
        <taxon>Eupercaria</taxon>
        <taxon>Perciformes</taxon>
        <taxon>Notothenioidei</taxon>
        <taxon>Pogonophryne</taxon>
    </lineage>
</organism>
<reference evidence="2" key="1">
    <citation type="submission" date="2022-11" db="EMBL/GenBank/DDBJ databases">
        <title>Chromosome-level genome of Pogonophryne albipinna.</title>
        <authorList>
            <person name="Jo E."/>
        </authorList>
    </citation>
    <scope>NUCLEOTIDE SEQUENCE</scope>
    <source>
        <strain evidence="2">SGF0006</strain>
        <tissue evidence="2">Muscle</tissue>
    </source>
</reference>
<evidence type="ECO:0000256" key="1">
    <source>
        <dbReference type="ARBA" id="ARBA00023172"/>
    </source>
</evidence>
<dbReference type="GO" id="GO:0006310">
    <property type="term" value="P:DNA recombination"/>
    <property type="evidence" value="ECO:0007669"/>
    <property type="project" value="UniProtKB-KW"/>
</dbReference>
<proteinExistence type="predicted"/>
<feature type="non-terminal residue" evidence="2">
    <location>
        <position position="162"/>
    </location>
</feature>
<sequence length="162" mass="18607">MIVAAETQLKDMTRDFEKVKTAVATFVQQSNRGAELRRSKTDQLGISFPIHIFRLNSYPSPYEPLTKYLSARYDAHATPQHPLFLTETGKMATRFWFQKHFHYVLPILGICSEHYSSHSFRIGAASTAARLGISDQTVQVLGRWSSQAYHTYIRNNLNDLRQ</sequence>
<dbReference type="Proteomes" id="UP001219934">
    <property type="component" value="Unassembled WGS sequence"/>
</dbReference>
<protein>
    <recommendedName>
        <fullName evidence="4">Tyr recombinase domain-containing protein</fullName>
    </recommendedName>
</protein>
<accession>A0AAD6FS02</accession>
<keyword evidence="1" id="KW-0233">DNA recombination</keyword>
<evidence type="ECO:0000313" key="3">
    <source>
        <dbReference type="Proteomes" id="UP001219934"/>
    </source>
</evidence>
<dbReference type="PANTHER" id="PTHR34605">
    <property type="entry name" value="PHAGE_INTEGRASE DOMAIN-CONTAINING PROTEIN"/>
    <property type="match status" value="1"/>
</dbReference>
<dbReference type="InterPro" id="IPR011010">
    <property type="entry name" value="DNA_brk_join_enz"/>
</dbReference>
<dbReference type="Gene3D" id="1.10.443.10">
    <property type="entry name" value="Intergrase catalytic core"/>
    <property type="match status" value="1"/>
</dbReference>
<dbReference type="InterPro" id="IPR013762">
    <property type="entry name" value="Integrase-like_cat_sf"/>
</dbReference>
<name>A0AAD6FS02_9TELE</name>
<dbReference type="GO" id="GO:0003677">
    <property type="term" value="F:DNA binding"/>
    <property type="evidence" value="ECO:0007669"/>
    <property type="project" value="InterPro"/>
</dbReference>
<evidence type="ECO:0000313" key="2">
    <source>
        <dbReference type="EMBL" id="KAJ4945994.1"/>
    </source>
</evidence>
<evidence type="ECO:0008006" key="4">
    <source>
        <dbReference type="Google" id="ProtNLM"/>
    </source>
</evidence>
<dbReference type="PANTHER" id="PTHR34605:SF3">
    <property type="entry name" value="P CELL-TYPE AGGLUTINATION PROTEIN MAP4-LIKE-RELATED"/>
    <property type="match status" value="1"/>
</dbReference>
<comment type="caution">
    <text evidence="2">The sequence shown here is derived from an EMBL/GenBank/DDBJ whole genome shotgun (WGS) entry which is preliminary data.</text>
</comment>
<keyword evidence="3" id="KW-1185">Reference proteome</keyword>
<gene>
    <name evidence="2" type="ORF">JOQ06_023672</name>
</gene>
<dbReference type="EMBL" id="JAPTMU010000003">
    <property type="protein sequence ID" value="KAJ4945994.1"/>
    <property type="molecule type" value="Genomic_DNA"/>
</dbReference>
<dbReference type="InterPro" id="IPR052925">
    <property type="entry name" value="Phage_Integrase-like_Recomb"/>
</dbReference>
<dbReference type="GO" id="GO:0015074">
    <property type="term" value="P:DNA integration"/>
    <property type="evidence" value="ECO:0007669"/>
    <property type="project" value="InterPro"/>
</dbReference>
<dbReference type="AlphaFoldDB" id="A0AAD6FS02"/>
<dbReference type="SUPFAM" id="SSF56349">
    <property type="entry name" value="DNA breaking-rejoining enzymes"/>
    <property type="match status" value="1"/>
</dbReference>